<reference evidence="4" key="1">
    <citation type="submission" date="2016-08" db="EMBL/GenBank/DDBJ databases">
        <authorList>
            <person name="Seilhamer J.J."/>
        </authorList>
    </citation>
    <scope>NUCLEOTIDE SEQUENCE</scope>
    <source>
        <strain evidence="4">86</strain>
    </source>
</reference>
<keyword evidence="3" id="KW-0812">Transmembrane</keyword>
<dbReference type="InterPro" id="IPR036157">
    <property type="entry name" value="dUTPase-like_sf"/>
</dbReference>
<evidence type="ECO:0000256" key="3">
    <source>
        <dbReference type="SAM" id="Phobius"/>
    </source>
</evidence>
<dbReference type="InterPro" id="IPR033704">
    <property type="entry name" value="dUTPase_trimeric"/>
</dbReference>
<evidence type="ECO:0000313" key="4">
    <source>
        <dbReference type="EMBL" id="SCM82415.1"/>
    </source>
</evidence>
<dbReference type="RefSeq" id="WP_288185097.1">
    <property type="nucleotide sequence ID" value="NZ_LT608335.1"/>
</dbReference>
<evidence type="ECO:0000256" key="1">
    <source>
        <dbReference type="ARBA" id="ARBA00022801"/>
    </source>
</evidence>
<protein>
    <submittedName>
        <fullName evidence="4">Uncharacterized protein</fullName>
    </submittedName>
</protein>
<sequence>MGQDSRCILANEEQIRQFIKCRDLDEPSQSHGKTVWEDNFSHWKYKLRLGDQAYLSTEDTPKKLKKGEYITIKPGDFALLITKEKVILDKETMAFISMRFDYKQKGLINVSGFHVDPYYEGKLIFSVFNAGARDIVLRQGDPVFMIFFQKISEAIDKDKPTTGYDFIPADMVEQIRGKSATLASNASRLDKVEFHLKVVGGLCLAAVVLLLGIVIRKYFGD</sequence>
<dbReference type="InterPro" id="IPR011962">
    <property type="entry name" value="dCTP_deaminase"/>
</dbReference>
<dbReference type="SUPFAM" id="SSF51283">
    <property type="entry name" value="dUTPase-like"/>
    <property type="match status" value="1"/>
</dbReference>
<keyword evidence="2" id="KW-0546">Nucleotide metabolism</keyword>
<dbReference type="Pfam" id="PF22769">
    <property type="entry name" value="DCD"/>
    <property type="match status" value="1"/>
</dbReference>
<name>A0A212LXX3_9FIRM</name>
<accession>A0A212LXX3</accession>
<gene>
    <name evidence="4" type="ORF">KL86SPO_50186</name>
</gene>
<dbReference type="Gene3D" id="2.70.40.10">
    <property type="match status" value="1"/>
</dbReference>
<dbReference type="GO" id="GO:0008829">
    <property type="term" value="F:dCTP deaminase activity"/>
    <property type="evidence" value="ECO:0007669"/>
    <property type="project" value="InterPro"/>
</dbReference>
<proteinExistence type="predicted"/>
<feature type="transmembrane region" description="Helical" evidence="3">
    <location>
        <begin position="194"/>
        <end position="215"/>
    </location>
</feature>
<dbReference type="AlphaFoldDB" id="A0A212LXX3"/>
<organism evidence="4">
    <name type="scientific">uncultured Sporomusa sp</name>
    <dbReference type="NCBI Taxonomy" id="307249"/>
    <lineage>
        <taxon>Bacteria</taxon>
        <taxon>Bacillati</taxon>
        <taxon>Bacillota</taxon>
        <taxon>Negativicutes</taxon>
        <taxon>Selenomonadales</taxon>
        <taxon>Sporomusaceae</taxon>
        <taxon>Sporomusa</taxon>
        <taxon>environmental samples</taxon>
    </lineage>
</organism>
<evidence type="ECO:0000256" key="2">
    <source>
        <dbReference type="ARBA" id="ARBA00023080"/>
    </source>
</evidence>
<keyword evidence="3" id="KW-1133">Transmembrane helix</keyword>
<dbReference type="CDD" id="cd07557">
    <property type="entry name" value="trimeric_dUTPase"/>
    <property type="match status" value="1"/>
</dbReference>
<keyword evidence="3" id="KW-0472">Membrane</keyword>
<dbReference type="GO" id="GO:0006229">
    <property type="term" value="P:dUTP biosynthetic process"/>
    <property type="evidence" value="ECO:0007669"/>
    <property type="project" value="InterPro"/>
</dbReference>
<keyword evidence="1" id="KW-0378">Hydrolase</keyword>
<dbReference type="EMBL" id="FMJE01000005">
    <property type="protein sequence ID" value="SCM82415.1"/>
    <property type="molecule type" value="Genomic_DNA"/>
</dbReference>